<comment type="caution">
    <text evidence="1">The sequence shown here is derived from an EMBL/GenBank/DDBJ whole genome shotgun (WGS) entry which is preliminary data.</text>
</comment>
<name>A0AAV9UBA6_9PEZI</name>
<organism evidence="1 2">
    <name type="scientific">Orbilia blumenaviensis</name>
    <dbReference type="NCBI Taxonomy" id="1796055"/>
    <lineage>
        <taxon>Eukaryota</taxon>
        <taxon>Fungi</taxon>
        <taxon>Dikarya</taxon>
        <taxon>Ascomycota</taxon>
        <taxon>Pezizomycotina</taxon>
        <taxon>Orbiliomycetes</taxon>
        <taxon>Orbiliales</taxon>
        <taxon>Orbiliaceae</taxon>
        <taxon>Orbilia</taxon>
    </lineage>
</organism>
<evidence type="ECO:0000313" key="2">
    <source>
        <dbReference type="Proteomes" id="UP001373714"/>
    </source>
</evidence>
<reference evidence="1 2" key="1">
    <citation type="submission" date="2019-10" db="EMBL/GenBank/DDBJ databases">
        <authorList>
            <person name="Palmer J.M."/>
        </authorList>
    </citation>
    <scope>NUCLEOTIDE SEQUENCE [LARGE SCALE GENOMIC DNA]</scope>
    <source>
        <strain evidence="1 2">TWF730</strain>
    </source>
</reference>
<dbReference type="Proteomes" id="UP001373714">
    <property type="component" value="Unassembled WGS sequence"/>
</dbReference>
<sequence length="159" mass="16886">MSTEHKLAPSTLIPSLPVLEGSFVPSEPVVGAAVAETTGDIIFGDILDVETSVEAADADTPPTWTIQSVHIRDLIRKSSEPPDLAGLVLAVFFISPPRQLLLPSSEPLRPASPLEYNSPGVGIAMTTFLKRKLPNIPKVIIPAIVVTYPAVTPLDTVES</sequence>
<evidence type="ECO:0000313" key="1">
    <source>
        <dbReference type="EMBL" id="KAK6338593.1"/>
    </source>
</evidence>
<proteinExistence type="predicted"/>
<gene>
    <name evidence="1" type="ORF">TWF730_002654</name>
</gene>
<accession>A0AAV9UBA6</accession>
<keyword evidence="2" id="KW-1185">Reference proteome</keyword>
<dbReference type="AlphaFoldDB" id="A0AAV9UBA6"/>
<dbReference type="EMBL" id="JAVHNS010000012">
    <property type="protein sequence ID" value="KAK6338593.1"/>
    <property type="molecule type" value="Genomic_DNA"/>
</dbReference>
<protein>
    <submittedName>
        <fullName evidence="1">Uncharacterized protein</fullName>
    </submittedName>
</protein>